<proteinExistence type="predicted"/>
<protein>
    <submittedName>
        <fullName evidence="1">YheC/YheD family protein</fullName>
    </submittedName>
</protein>
<dbReference type="InterPro" id="IPR026838">
    <property type="entry name" value="YheC/D"/>
</dbReference>
<dbReference type="EMBL" id="JBHUMM010000002">
    <property type="protein sequence ID" value="MFD2670425.1"/>
    <property type="molecule type" value="Genomic_DNA"/>
</dbReference>
<dbReference type="SUPFAM" id="SSF56059">
    <property type="entry name" value="Glutathione synthetase ATP-binding domain-like"/>
    <property type="match status" value="1"/>
</dbReference>
<reference evidence="2" key="1">
    <citation type="journal article" date="2019" name="Int. J. Syst. Evol. Microbiol.">
        <title>The Global Catalogue of Microorganisms (GCM) 10K type strain sequencing project: providing services to taxonomists for standard genome sequencing and annotation.</title>
        <authorList>
            <consortium name="The Broad Institute Genomics Platform"/>
            <consortium name="The Broad Institute Genome Sequencing Center for Infectious Disease"/>
            <person name="Wu L."/>
            <person name="Ma J."/>
        </authorList>
    </citation>
    <scope>NUCLEOTIDE SEQUENCE [LARGE SCALE GENOMIC DNA]</scope>
    <source>
        <strain evidence="2">KCTC 33676</strain>
    </source>
</reference>
<keyword evidence="2" id="KW-1185">Reference proteome</keyword>
<organism evidence="1 2">
    <name type="scientific">Marinicrinis sediminis</name>
    <dbReference type="NCBI Taxonomy" id="1652465"/>
    <lineage>
        <taxon>Bacteria</taxon>
        <taxon>Bacillati</taxon>
        <taxon>Bacillota</taxon>
        <taxon>Bacilli</taxon>
        <taxon>Bacillales</taxon>
        <taxon>Paenibacillaceae</taxon>
    </lineage>
</organism>
<evidence type="ECO:0000313" key="1">
    <source>
        <dbReference type="EMBL" id="MFD2670425.1"/>
    </source>
</evidence>
<accession>A0ABW5R764</accession>
<sequence>MKRSSSKWRLHQFYYRDTYIRRFLPATALLSPRTLNGMLNRYRSVYIKPDRLHRGSGIMVAQKTPHGYGYAKMRGKTVVRQTRILTIQELNRRIRRDAAPGTNLIQQAIPLAAIQGRPFDIRAMMMRKPHGKWGFFGFFVKVAGRVTFITNLQRSGGSIMTLDEALRRSFRMNPVQIASKKRSLILLSHRISERFQHYKASTNQIGIDFGLDRAGRIWVIEVNFDYPAHHPFAMLPDKSAYWRIKRMQRAIRAARRRTRSRVR</sequence>
<name>A0ABW5R764_9BACL</name>
<dbReference type="RefSeq" id="WP_379927967.1">
    <property type="nucleotide sequence ID" value="NZ_JBHUMM010000002.1"/>
</dbReference>
<evidence type="ECO:0000313" key="2">
    <source>
        <dbReference type="Proteomes" id="UP001597497"/>
    </source>
</evidence>
<gene>
    <name evidence="1" type="ORF">ACFSUC_02240</name>
</gene>
<dbReference type="Proteomes" id="UP001597497">
    <property type="component" value="Unassembled WGS sequence"/>
</dbReference>
<dbReference type="Pfam" id="PF14398">
    <property type="entry name" value="ATPgrasp_YheCD"/>
    <property type="match status" value="1"/>
</dbReference>
<comment type="caution">
    <text evidence="1">The sequence shown here is derived from an EMBL/GenBank/DDBJ whole genome shotgun (WGS) entry which is preliminary data.</text>
</comment>